<accession>A0A833W876</accession>
<feature type="non-terminal residue" evidence="2">
    <location>
        <position position="143"/>
    </location>
</feature>
<keyword evidence="3" id="KW-1185">Reference proteome</keyword>
<dbReference type="Proteomes" id="UP000655588">
    <property type="component" value="Unassembled WGS sequence"/>
</dbReference>
<evidence type="ECO:0000256" key="1">
    <source>
        <dbReference type="SAM" id="MobiDB-lite"/>
    </source>
</evidence>
<dbReference type="AlphaFoldDB" id="A0A833W876"/>
<reference evidence="2" key="1">
    <citation type="submission" date="2019-11" db="EMBL/GenBank/DDBJ databases">
        <title>The nuclear and mitochondrial genomes of Frieseomelitta varia - a highly eusocial stingless bee (Meliponini) with a permanently sterile worker caste.</title>
        <authorList>
            <person name="Freitas F.C.P."/>
            <person name="Lourenco A.P."/>
            <person name="Nunes F.M.F."/>
            <person name="Paschoal A.R."/>
            <person name="Abreu F.C.P."/>
            <person name="Barbin F.O."/>
            <person name="Bataglia L."/>
            <person name="Cardoso-Junior C.A.M."/>
            <person name="Cervoni M.S."/>
            <person name="Silva S.R."/>
            <person name="Dalarmi F."/>
            <person name="Del Lama M.A."/>
            <person name="Depintor T.S."/>
            <person name="Ferreira K.M."/>
            <person name="Goria P.S."/>
            <person name="Jaskot M.C."/>
            <person name="Lago D.C."/>
            <person name="Luna-Lucena D."/>
            <person name="Moda L.M."/>
            <person name="Nascimento L."/>
            <person name="Pedrino M."/>
            <person name="Rabico F.O."/>
            <person name="Sanches F.C."/>
            <person name="Santos D.E."/>
            <person name="Santos C.G."/>
            <person name="Vieira J."/>
            <person name="Lopes T.F."/>
            <person name="Barchuk A.R."/>
            <person name="Hartfelder K."/>
            <person name="Simoes Z.L.P."/>
            <person name="Bitondi M.M.G."/>
            <person name="Pinheiro D.G."/>
        </authorList>
    </citation>
    <scope>NUCLEOTIDE SEQUENCE</scope>
    <source>
        <strain evidence="2">USP_RPSP 00005682</strain>
        <tissue evidence="2">Whole individual</tissue>
    </source>
</reference>
<comment type="caution">
    <text evidence="2">The sequence shown here is derived from an EMBL/GenBank/DDBJ whole genome shotgun (WGS) entry which is preliminary data.</text>
</comment>
<evidence type="ECO:0000313" key="2">
    <source>
        <dbReference type="EMBL" id="KAF3423988.1"/>
    </source>
</evidence>
<proteinExistence type="predicted"/>
<evidence type="ECO:0000313" key="3">
    <source>
        <dbReference type="Proteomes" id="UP000655588"/>
    </source>
</evidence>
<organism evidence="2 3">
    <name type="scientific">Frieseomelitta varia</name>
    <dbReference type="NCBI Taxonomy" id="561572"/>
    <lineage>
        <taxon>Eukaryota</taxon>
        <taxon>Metazoa</taxon>
        <taxon>Ecdysozoa</taxon>
        <taxon>Arthropoda</taxon>
        <taxon>Hexapoda</taxon>
        <taxon>Insecta</taxon>
        <taxon>Pterygota</taxon>
        <taxon>Neoptera</taxon>
        <taxon>Endopterygota</taxon>
        <taxon>Hymenoptera</taxon>
        <taxon>Apocrita</taxon>
        <taxon>Aculeata</taxon>
        <taxon>Apoidea</taxon>
        <taxon>Anthophila</taxon>
        <taxon>Apidae</taxon>
        <taxon>Frieseomelitta</taxon>
    </lineage>
</organism>
<protein>
    <submittedName>
        <fullName evidence="2">Uncharacterized protein</fullName>
    </submittedName>
</protein>
<sequence length="143" mass="16593">TRTNGRKSEPANSKSKNGDSRSRKLLGKRANKICLRKVRSRELCSGVVYIDCDCYHRNGLQHDCPRTSCGVLYCCKNNYNLVKGPSCRVRPWPKCDMAEYFMDKWDAYYEHLDTIPPTSFCGSKEEWLASLEKEREKLKELCK</sequence>
<gene>
    <name evidence="2" type="ORF">E2986_12758</name>
</gene>
<dbReference type="EMBL" id="WNWW01000514">
    <property type="protein sequence ID" value="KAF3423988.1"/>
    <property type="molecule type" value="Genomic_DNA"/>
</dbReference>
<name>A0A833W876_9HYME</name>
<feature type="region of interest" description="Disordered" evidence="1">
    <location>
        <begin position="1"/>
        <end position="22"/>
    </location>
</feature>